<dbReference type="SUPFAM" id="SSF82153">
    <property type="entry name" value="FAS1 domain"/>
    <property type="match status" value="2"/>
</dbReference>
<dbReference type="InterPro" id="IPR000782">
    <property type="entry name" value="FAS1_domain"/>
</dbReference>
<feature type="domain" description="FAS1" evidence="1">
    <location>
        <begin position="27"/>
        <end position="162"/>
    </location>
</feature>
<dbReference type="Gene3D" id="2.30.180.10">
    <property type="entry name" value="FAS1 domain"/>
    <property type="match status" value="2"/>
</dbReference>
<dbReference type="Pfam" id="PF02469">
    <property type="entry name" value="Fasciclin"/>
    <property type="match status" value="2"/>
</dbReference>
<evidence type="ECO:0000259" key="1">
    <source>
        <dbReference type="PROSITE" id="PS50213"/>
    </source>
</evidence>
<dbReference type="PANTHER" id="PTHR10900:SF77">
    <property type="entry name" value="FI19380P1"/>
    <property type="match status" value="1"/>
</dbReference>
<accession>A0ABP8FWF7</accession>
<name>A0ABP8FWF7_9SPHI</name>
<evidence type="ECO:0000313" key="2">
    <source>
        <dbReference type="EMBL" id="GAA4312432.1"/>
    </source>
</evidence>
<keyword evidence="3" id="KW-1185">Reference proteome</keyword>
<reference evidence="3" key="1">
    <citation type="journal article" date="2019" name="Int. J. Syst. Evol. Microbiol.">
        <title>The Global Catalogue of Microorganisms (GCM) 10K type strain sequencing project: providing services to taxonomists for standard genome sequencing and annotation.</title>
        <authorList>
            <consortium name="The Broad Institute Genomics Platform"/>
            <consortium name="The Broad Institute Genome Sequencing Center for Infectious Disease"/>
            <person name="Wu L."/>
            <person name="Ma J."/>
        </authorList>
    </citation>
    <scope>NUCLEOTIDE SEQUENCE [LARGE SCALE GENOMIC DNA]</scope>
    <source>
        <strain evidence="3">JCM 17705</strain>
    </source>
</reference>
<proteinExistence type="predicted"/>
<organism evidence="2 3">
    <name type="scientific">Mucilaginibacter gynuensis</name>
    <dbReference type="NCBI Taxonomy" id="1302236"/>
    <lineage>
        <taxon>Bacteria</taxon>
        <taxon>Pseudomonadati</taxon>
        <taxon>Bacteroidota</taxon>
        <taxon>Sphingobacteriia</taxon>
        <taxon>Sphingobacteriales</taxon>
        <taxon>Sphingobacteriaceae</taxon>
        <taxon>Mucilaginibacter</taxon>
    </lineage>
</organism>
<gene>
    <name evidence="2" type="ORF">GCM10023149_07790</name>
</gene>
<dbReference type="SMART" id="SM00554">
    <property type="entry name" value="FAS1"/>
    <property type="match status" value="2"/>
</dbReference>
<protein>
    <recommendedName>
        <fullName evidence="1">FAS1 domain-containing protein</fullName>
    </recommendedName>
</protein>
<sequence length="322" mass="34886">MVSLLAVLLLVMSACKREAIDRGEVDPNNINNVVNDNFNLSIFNTVLKVSRQDLILKEKGPFTLLAPSDAAFSGTFSNPQAVATADRNTVARIAYYHMLDGRYELNKLPFKFNQELRSRGGKLYLTRWLKGADTVITINGARLLAKNIPASNGLVQVMNRVLTPYLHEKLGNALAAESTATLFYEAMLSSGLLETINGTGPYTILAPDNGAMMAMGYTSVAQISKTDPEVLKRLVSYHIIRDRRFVYDYILGTENATVTTQNMLNGGAITIKLIADSSQPGGFGGVTVRGTDNTSDISIVKQDILTGNGVLHIIGGVLKSGI</sequence>
<dbReference type="EMBL" id="BAABFT010000002">
    <property type="protein sequence ID" value="GAA4312432.1"/>
    <property type="molecule type" value="Genomic_DNA"/>
</dbReference>
<dbReference type="InterPro" id="IPR036378">
    <property type="entry name" value="FAS1_dom_sf"/>
</dbReference>
<dbReference type="PROSITE" id="PS50213">
    <property type="entry name" value="FAS1"/>
    <property type="match status" value="2"/>
</dbReference>
<feature type="domain" description="FAS1" evidence="1">
    <location>
        <begin position="167"/>
        <end position="318"/>
    </location>
</feature>
<evidence type="ECO:0000313" key="3">
    <source>
        <dbReference type="Proteomes" id="UP001500582"/>
    </source>
</evidence>
<dbReference type="Proteomes" id="UP001500582">
    <property type="component" value="Unassembled WGS sequence"/>
</dbReference>
<comment type="caution">
    <text evidence="2">The sequence shown here is derived from an EMBL/GenBank/DDBJ whole genome shotgun (WGS) entry which is preliminary data.</text>
</comment>
<dbReference type="InterPro" id="IPR050904">
    <property type="entry name" value="Adhesion/Biosynth-related"/>
</dbReference>
<dbReference type="PANTHER" id="PTHR10900">
    <property type="entry name" value="PERIOSTIN-RELATED"/>
    <property type="match status" value="1"/>
</dbReference>